<dbReference type="InterPro" id="IPR025857">
    <property type="entry name" value="MacB_PCD"/>
</dbReference>
<comment type="caution">
    <text evidence="10">The sequence shown here is derived from an EMBL/GenBank/DDBJ whole genome shotgun (WGS) entry which is preliminary data.</text>
</comment>
<organism evidence="10 11">
    <name type="scientific">Nocardioides caeni</name>
    <dbReference type="NCBI Taxonomy" id="574700"/>
    <lineage>
        <taxon>Bacteria</taxon>
        <taxon>Bacillati</taxon>
        <taxon>Actinomycetota</taxon>
        <taxon>Actinomycetes</taxon>
        <taxon>Propionibacteriales</taxon>
        <taxon>Nocardioidaceae</taxon>
        <taxon>Nocardioides</taxon>
    </lineage>
</organism>
<keyword evidence="11" id="KW-1185">Reference proteome</keyword>
<evidence type="ECO:0000259" key="8">
    <source>
        <dbReference type="Pfam" id="PF02687"/>
    </source>
</evidence>
<feature type="transmembrane region" description="Helical" evidence="7">
    <location>
        <begin position="766"/>
        <end position="792"/>
    </location>
</feature>
<dbReference type="GO" id="GO:0022857">
    <property type="term" value="F:transmembrane transporter activity"/>
    <property type="evidence" value="ECO:0007669"/>
    <property type="project" value="TreeGrafter"/>
</dbReference>
<evidence type="ECO:0000313" key="10">
    <source>
        <dbReference type="EMBL" id="THV13206.1"/>
    </source>
</evidence>
<dbReference type="EMBL" id="STGW01000005">
    <property type="protein sequence ID" value="THV13206.1"/>
    <property type="molecule type" value="Genomic_DNA"/>
</dbReference>
<evidence type="ECO:0000256" key="6">
    <source>
        <dbReference type="ARBA" id="ARBA00038076"/>
    </source>
</evidence>
<evidence type="ECO:0000256" key="3">
    <source>
        <dbReference type="ARBA" id="ARBA00022692"/>
    </source>
</evidence>
<feature type="domain" description="MacB-like periplasmic core" evidence="9">
    <location>
        <begin position="494"/>
        <end position="688"/>
    </location>
</feature>
<feature type="transmembrane region" description="Helical" evidence="7">
    <location>
        <begin position="321"/>
        <end position="345"/>
    </location>
</feature>
<feature type="domain" description="ABC3 transporter permease C-terminal" evidence="8">
    <location>
        <begin position="276"/>
        <end position="395"/>
    </location>
</feature>
<feature type="transmembrane region" description="Helical" evidence="7">
    <location>
        <begin position="16"/>
        <end position="36"/>
    </location>
</feature>
<feature type="transmembrane region" description="Helical" evidence="7">
    <location>
        <begin position="273"/>
        <end position="298"/>
    </location>
</feature>
<dbReference type="PANTHER" id="PTHR30572">
    <property type="entry name" value="MEMBRANE COMPONENT OF TRANSPORTER-RELATED"/>
    <property type="match status" value="1"/>
</dbReference>
<evidence type="ECO:0000256" key="7">
    <source>
        <dbReference type="SAM" id="Phobius"/>
    </source>
</evidence>
<feature type="domain" description="ABC3 transporter permease C-terminal" evidence="8">
    <location>
        <begin position="722"/>
        <end position="836"/>
    </location>
</feature>
<dbReference type="RefSeq" id="WP_136562667.1">
    <property type="nucleotide sequence ID" value="NZ_BAABLS010000010.1"/>
</dbReference>
<dbReference type="Proteomes" id="UP000307087">
    <property type="component" value="Unassembled WGS sequence"/>
</dbReference>
<evidence type="ECO:0000256" key="5">
    <source>
        <dbReference type="ARBA" id="ARBA00023136"/>
    </source>
</evidence>
<feature type="transmembrane region" description="Helical" evidence="7">
    <location>
        <begin position="717"/>
        <end position="743"/>
    </location>
</feature>
<feature type="transmembrane region" description="Helical" evidence="7">
    <location>
        <begin position="416"/>
        <end position="434"/>
    </location>
</feature>
<evidence type="ECO:0000256" key="1">
    <source>
        <dbReference type="ARBA" id="ARBA00004651"/>
    </source>
</evidence>
<keyword evidence="4 7" id="KW-1133">Transmembrane helix</keyword>
<dbReference type="InterPro" id="IPR050250">
    <property type="entry name" value="Macrolide_Exporter_MacB"/>
</dbReference>
<keyword evidence="2" id="KW-1003">Cell membrane</keyword>
<name>A0A4V6T5X3_9ACTN</name>
<dbReference type="OrthoDB" id="9780560at2"/>
<evidence type="ECO:0000259" key="9">
    <source>
        <dbReference type="Pfam" id="PF12704"/>
    </source>
</evidence>
<evidence type="ECO:0000256" key="2">
    <source>
        <dbReference type="ARBA" id="ARBA00022475"/>
    </source>
</evidence>
<dbReference type="AlphaFoldDB" id="A0A4V6T5X3"/>
<comment type="similarity">
    <text evidence="6">Belongs to the ABC-4 integral membrane protein family.</text>
</comment>
<dbReference type="Pfam" id="PF02687">
    <property type="entry name" value="FtsX"/>
    <property type="match status" value="2"/>
</dbReference>
<comment type="subcellular location">
    <subcellularLocation>
        <location evidence="1">Cell membrane</location>
        <topology evidence="1">Multi-pass membrane protein</topology>
    </subcellularLocation>
</comment>
<feature type="domain" description="MacB-like periplasmic core" evidence="9">
    <location>
        <begin position="21"/>
        <end position="241"/>
    </location>
</feature>
<dbReference type="GO" id="GO:0005886">
    <property type="term" value="C:plasma membrane"/>
    <property type="evidence" value="ECO:0007669"/>
    <property type="project" value="UniProtKB-SubCell"/>
</dbReference>
<gene>
    <name evidence="10" type="ORF">E9934_09515</name>
</gene>
<feature type="transmembrane region" description="Helical" evidence="7">
    <location>
        <begin position="365"/>
        <end position="387"/>
    </location>
</feature>
<reference evidence="10 11" key="1">
    <citation type="journal article" date="2009" name="Int. J. Syst. Evol. Microbiol.">
        <title>Nocardioides caeni sp. nov., isolated from wastewater.</title>
        <authorList>
            <person name="Yoon J.H."/>
            <person name="Kang S.J."/>
            <person name="Park S."/>
            <person name="Kim W."/>
            <person name="Oh T.K."/>
        </authorList>
    </citation>
    <scope>NUCLEOTIDE SEQUENCE [LARGE SCALE GENOMIC DNA]</scope>
    <source>
        <strain evidence="10 11">DSM 23134</strain>
    </source>
</reference>
<dbReference type="InterPro" id="IPR003838">
    <property type="entry name" value="ABC3_permease_C"/>
</dbReference>
<proteinExistence type="inferred from homology"/>
<dbReference type="PANTHER" id="PTHR30572:SF4">
    <property type="entry name" value="ABC TRANSPORTER PERMEASE YTRF"/>
    <property type="match status" value="1"/>
</dbReference>
<feature type="transmembrane region" description="Helical" evidence="7">
    <location>
        <begin position="498"/>
        <end position="518"/>
    </location>
</feature>
<evidence type="ECO:0000313" key="11">
    <source>
        <dbReference type="Proteomes" id="UP000307087"/>
    </source>
</evidence>
<accession>A0A4V6T5X3</accession>
<feature type="transmembrane region" description="Helical" evidence="7">
    <location>
        <begin position="804"/>
        <end position="827"/>
    </location>
</feature>
<dbReference type="Pfam" id="PF12704">
    <property type="entry name" value="MacB_PCD"/>
    <property type="match status" value="2"/>
</dbReference>
<keyword evidence="3 7" id="KW-0812">Transmembrane</keyword>
<feature type="transmembrane region" description="Helical" evidence="7">
    <location>
        <begin position="440"/>
        <end position="460"/>
    </location>
</feature>
<sequence length="844" mass="87303">MVGLTLRNLLARKVRLLMSGLAVVIGVAFLAGVLVFSNGLSTTFDSIIYGSTPDGVVRAQDTDEFSGGMSGQSDAVLTPDVVAELAELPEVERADGDIYGAGLNLLASDGTLVGGTGAPTLSFNYHDAPNMDGEQILFLDAGRWPTANDEIVLDEGAAEAGGYELGDEVELLAPFGDVNRTARLVGTAEFNGGGTAGATLLIFSTAGAQELFFDGEDVFNRVSLTAAEGVTQQELADAAQAVLPDGFEAATGDQVADESQDAIGSFLGIIQTFLTVFAIIAVIVGGFIIVNTFTILVAQRSRELALLRALGASRGQVSRSVLIEAFVLAVVASTIAIGLGLLLARGLAALLSVVGLDVSGSALDLTADAAITSYAVGIGVTMAAAWLPARRAGRVAPVAAMRADAAPAIGGLRRRVIVGSVLLAMGAVLAGYGVARKETLWLGIGAVIWILTVAVLSSVIGKPLLLACRSLFAGLFGTTGRLAGENALRDPRRTGATASALMIGLALVSTIGVLAASLNKSVDDLVDEQFTSDLLVQSTTFLPFSTEIGDEISQIDGVGVMSRQQFTTAKIGDDTAYLTGVDDQFDDVYQLEMIDGTQEMTGDQTVVSEDFADRYDVGLGDKVELRFQGGVALTPTIVGVSAGSEVVGAVTVPLDQLGDAGVVRQDTALSILLAPGADADRVYDEIDEAAKAVPIVAVYDKEEFAESIRGQVNQLLYMIYGLLALAIVIAVIGIVNTLGLSVIERTREVGLLRAVGMSRSRLRRMITLESVTIAVLGAALGMALGVVIGVLLQRALADDLTSLAVPLGQLAVFLVIAVVVGVLAAVIPAHRAARLNVLSAIATE</sequence>
<evidence type="ECO:0000256" key="4">
    <source>
        <dbReference type="ARBA" id="ARBA00022989"/>
    </source>
</evidence>
<keyword evidence="5 7" id="KW-0472">Membrane</keyword>
<protein>
    <submittedName>
        <fullName evidence="10">FtsX-like permease family protein</fullName>
    </submittedName>
</protein>